<feature type="compositionally biased region" description="Basic and acidic residues" evidence="6">
    <location>
        <begin position="367"/>
        <end position="378"/>
    </location>
</feature>
<dbReference type="Proteomes" id="UP000019366">
    <property type="component" value="Segment"/>
</dbReference>
<keyword evidence="3" id="KW-0378">Hydrolase</keyword>
<evidence type="ECO:0000256" key="1">
    <source>
        <dbReference type="ARBA" id="ARBA00022612"/>
    </source>
</evidence>
<proteinExistence type="predicted"/>
<protein>
    <submittedName>
        <fullName evidence="8">Capsid maturation protease</fullName>
    </submittedName>
</protein>
<evidence type="ECO:0000256" key="2">
    <source>
        <dbReference type="ARBA" id="ARBA00022670"/>
    </source>
</evidence>
<dbReference type="GO" id="GO:0046797">
    <property type="term" value="P:viral procapsid maturation"/>
    <property type="evidence" value="ECO:0007669"/>
    <property type="project" value="UniProtKB-KW"/>
</dbReference>
<evidence type="ECO:0000259" key="7">
    <source>
        <dbReference type="Pfam" id="PF04586"/>
    </source>
</evidence>
<dbReference type="OrthoDB" id="9844at10239"/>
<feature type="region of interest" description="Disordered" evidence="6">
    <location>
        <begin position="228"/>
        <end position="378"/>
    </location>
</feature>
<dbReference type="Pfam" id="PF04586">
    <property type="entry name" value="Peptidase_S78"/>
    <property type="match status" value="1"/>
</dbReference>
<sequence>MAKVEFRMHDAKMTSEGDMIVAGYVNQTEQFSQELGLAKRFKEKISKGAFQRAISKSDRDIDFLAEHDSSVVLASTKNGTLDLKEDDKGLYMEARVINTSAGRDWYEMISSGLITNMSFGFQSINDEWRSVGENLFERTINDLELFEVSAVRNPAYAQSSISNRGLDTSDEDIVPEDIEEENVMEQRTANQLLTAISELTNEVRELRGTLGTDKDGKTVNVQKDNYAAGQQTSAQAESDSDHKRIKADEENGKYAGDKEIDGKGSYNHDKKVPAGKDDGTVENEPESQSGKTAYYDGSLPEDIPGEQNGEDGKQGRVQEDKDTSSSQTGSQDDTSSSSTSEKQDDKTQSDSTSTSQGEGRSISFAEAQRRIEELRGGK</sequence>
<dbReference type="RefSeq" id="YP_009007673.1">
    <property type="nucleotide sequence ID" value="NC_023582.1"/>
</dbReference>
<feature type="compositionally biased region" description="Basic and acidic residues" evidence="6">
    <location>
        <begin position="239"/>
        <end position="279"/>
    </location>
</feature>
<evidence type="ECO:0000313" key="8">
    <source>
        <dbReference type="EMBL" id="AHG23926.1"/>
    </source>
</evidence>
<feature type="compositionally biased region" description="Low complexity" evidence="6">
    <location>
        <begin position="324"/>
        <end position="340"/>
    </location>
</feature>
<dbReference type="NCBIfam" id="TIGR01543">
    <property type="entry name" value="proheadase_HK97"/>
    <property type="match status" value="1"/>
</dbReference>
<feature type="compositionally biased region" description="Polar residues" evidence="6">
    <location>
        <begin position="228"/>
        <end position="237"/>
    </location>
</feature>
<organism evidence="8 9">
    <name type="scientific">Staphylococcus phage vB_SepS_SEP9</name>
    <dbReference type="NCBI Taxonomy" id="1434319"/>
    <lineage>
        <taxon>Viruses</taxon>
        <taxon>Duplodnaviria</taxon>
        <taxon>Heunggongvirae</taxon>
        <taxon>Uroviricota</taxon>
        <taxon>Caudoviricetes</taxon>
        <taxon>Sextaecvirus</taxon>
        <taxon>Sextaecvirus SEP9</taxon>
    </lineage>
</organism>
<dbReference type="GO" id="GO:0008233">
    <property type="term" value="F:peptidase activity"/>
    <property type="evidence" value="ECO:0007669"/>
    <property type="project" value="UniProtKB-KW"/>
</dbReference>
<keyword evidence="4" id="KW-0118">Viral capsid assembly</keyword>
<dbReference type="GeneID" id="18504243"/>
<reference evidence="8 9" key="1">
    <citation type="journal article" date="2014" name="Res. Microbiol.">
        <title>Characterization of Staphylococcus epidermidis phage vB_SepS_SEP9 - A unique member of the Siphoviridae family.</title>
        <authorList>
            <person name="Melo L.D."/>
            <person name="Sillankorva S."/>
            <person name="Ackermann H.W."/>
            <person name="Kropinski A.M."/>
            <person name="Azeredo J."/>
            <person name="Cerca N."/>
        </authorList>
    </citation>
    <scope>NUCLEOTIDE SEQUENCE [LARGE SCALE GENOMIC DNA]</scope>
</reference>
<name>W5RV08_9CAUD</name>
<keyword evidence="5" id="KW-1273">Viral capsid maturation</keyword>
<evidence type="ECO:0000256" key="6">
    <source>
        <dbReference type="SAM" id="MobiDB-lite"/>
    </source>
</evidence>
<evidence type="ECO:0000256" key="4">
    <source>
        <dbReference type="ARBA" id="ARBA00022950"/>
    </source>
</evidence>
<dbReference type="EMBL" id="KF929199">
    <property type="protein sequence ID" value="AHG23926.1"/>
    <property type="molecule type" value="Genomic_DNA"/>
</dbReference>
<keyword evidence="9" id="KW-1185">Reference proteome</keyword>
<dbReference type="GO" id="GO:0006508">
    <property type="term" value="P:proteolysis"/>
    <property type="evidence" value="ECO:0007669"/>
    <property type="project" value="UniProtKB-KW"/>
</dbReference>
<feature type="domain" description="Prohead serine protease" evidence="7">
    <location>
        <begin position="15"/>
        <end position="164"/>
    </location>
</feature>
<keyword evidence="1" id="KW-1188">Viral release from host cell</keyword>
<accession>W5RV08</accession>
<evidence type="ECO:0000256" key="3">
    <source>
        <dbReference type="ARBA" id="ARBA00022801"/>
    </source>
</evidence>
<dbReference type="InterPro" id="IPR006433">
    <property type="entry name" value="Prohead_protease"/>
</dbReference>
<evidence type="ECO:0000313" key="9">
    <source>
        <dbReference type="Proteomes" id="UP000019366"/>
    </source>
</evidence>
<evidence type="ECO:0000256" key="5">
    <source>
        <dbReference type="ARBA" id="ARBA00023045"/>
    </source>
</evidence>
<gene>
    <name evidence="8" type="ORF">SEP9_003</name>
</gene>
<keyword evidence="2 8" id="KW-0645">Protease</keyword>
<feature type="compositionally biased region" description="Basic and acidic residues" evidence="6">
    <location>
        <begin position="310"/>
        <end position="323"/>
    </location>
</feature>
<dbReference type="InterPro" id="IPR054613">
    <property type="entry name" value="Peptidase_S78_dom"/>
</dbReference>
<dbReference type="KEGG" id="vg:18504243"/>